<dbReference type="Proteomes" id="UP000277579">
    <property type="component" value="Unassembled WGS sequence"/>
</dbReference>
<protein>
    <submittedName>
        <fullName evidence="1">Uncharacterized protein</fullName>
    </submittedName>
</protein>
<proteinExistence type="predicted"/>
<dbReference type="AlphaFoldDB" id="A0A495MMB8"/>
<keyword evidence="2" id="KW-1185">Reference proteome</keyword>
<evidence type="ECO:0000313" key="1">
    <source>
        <dbReference type="EMBL" id="RKS26535.1"/>
    </source>
</evidence>
<organism evidence="1 2">
    <name type="scientific">Flavobacterium endophyticum</name>
    <dbReference type="NCBI Taxonomy" id="1540163"/>
    <lineage>
        <taxon>Bacteria</taxon>
        <taxon>Pseudomonadati</taxon>
        <taxon>Bacteroidota</taxon>
        <taxon>Flavobacteriia</taxon>
        <taxon>Flavobacteriales</taxon>
        <taxon>Flavobacteriaceae</taxon>
        <taxon>Flavobacterium</taxon>
    </lineage>
</organism>
<gene>
    <name evidence="1" type="ORF">CLV94_1596</name>
</gene>
<comment type="caution">
    <text evidence="1">The sequence shown here is derived from an EMBL/GenBank/DDBJ whole genome shotgun (WGS) entry which is preliminary data.</text>
</comment>
<reference evidence="1 2" key="1">
    <citation type="submission" date="2018-10" db="EMBL/GenBank/DDBJ databases">
        <title>Genomic Encyclopedia of Archaeal and Bacterial Type Strains, Phase II (KMG-II): from individual species to whole genera.</title>
        <authorList>
            <person name="Goeker M."/>
        </authorList>
    </citation>
    <scope>NUCLEOTIDE SEQUENCE [LARGE SCALE GENOMIC DNA]</scope>
    <source>
        <strain evidence="1 2">DSM 29537</strain>
    </source>
</reference>
<evidence type="ECO:0000313" key="2">
    <source>
        <dbReference type="Proteomes" id="UP000277579"/>
    </source>
</evidence>
<sequence>MNQKYRKYMFFGYLVLAKNNFIENIENKKDDHF</sequence>
<accession>A0A495MMB8</accession>
<dbReference type="EMBL" id="RBLC01000001">
    <property type="protein sequence ID" value="RKS26535.1"/>
    <property type="molecule type" value="Genomic_DNA"/>
</dbReference>
<name>A0A495MMB8_9FLAO</name>